<dbReference type="AlphaFoldDB" id="A4WX45"/>
<gene>
    <name evidence="1" type="ordered locus">Rsph17025_3075</name>
</gene>
<dbReference type="EMBL" id="CP000661">
    <property type="protein sequence ID" value="ABP71959.1"/>
    <property type="molecule type" value="Genomic_DNA"/>
</dbReference>
<proteinExistence type="predicted"/>
<dbReference type="HOGENOM" id="CLU_2181934_0_0_5"/>
<evidence type="ECO:0000313" key="1">
    <source>
        <dbReference type="EMBL" id="ABP71959.1"/>
    </source>
</evidence>
<sequence length="109" mass="11286">MSVAALAGRIADGEAARARARRQILTLVPLLALAGAGLGLLLFGGVGTALALALVGASLGSASAGIALIAARRHLKRLAAEQPDLYPAALERYRMVMATERASRYKLFC</sequence>
<dbReference type="STRING" id="349102.Rsph17025_3075"/>
<reference evidence="1" key="1">
    <citation type="submission" date="2007-04" db="EMBL/GenBank/DDBJ databases">
        <title>Complete sequence of chromosome of Rhodobacter sphaeroides ATCC 17025.</title>
        <authorList>
            <consortium name="US DOE Joint Genome Institute"/>
            <person name="Copeland A."/>
            <person name="Lucas S."/>
            <person name="Lapidus A."/>
            <person name="Barry K."/>
            <person name="Detter J.C."/>
            <person name="Glavina del Rio T."/>
            <person name="Hammon N."/>
            <person name="Israni S."/>
            <person name="Dalin E."/>
            <person name="Tice H."/>
            <person name="Pitluck S."/>
            <person name="Chertkov O."/>
            <person name="Brettin T."/>
            <person name="Bruce D."/>
            <person name="Han C."/>
            <person name="Schmutz J."/>
            <person name="Larimer F."/>
            <person name="Land M."/>
            <person name="Hauser L."/>
            <person name="Kyrpides N."/>
            <person name="Kim E."/>
            <person name="Richardson P."/>
            <person name="Mackenzie C."/>
            <person name="Choudhary M."/>
            <person name="Donohue T.J."/>
            <person name="Kaplan S."/>
        </authorList>
    </citation>
    <scope>NUCLEOTIDE SEQUENCE [LARGE SCALE GENOMIC DNA]</scope>
    <source>
        <strain evidence="1">ATCC 17025</strain>
    </source>
</reference>
<dbReference type="BioCyc" id="RSPH349102:G1G8M-3178-MONOMER"/>
<dbReference type="KEGG" id="rsq:Rsph17025_3075"/>
<name>A4WX45_CERS5</name>
<organism evidence="1">
    <name type="scientific">Cereibacter sphaeroides (strain ATCC 17025 / ATH 2.4.3)</name>
    <name type="common">Rhodobacter sphaeroides</name>
    <dbReference type="NCBI Taxonomy" id="349102"/>
    <lineage>
        <taxon>Bacteria</taxon>
        <taxon>Pseudomonadati</taxon>
        <taxon>Pseudomonadota</taxon>
        <taxon>Alphaproteobacteria</taxon>
        <taxon>Rhodobacterales</taxon>
        <taxon>Paracoccaceae</taxon>
        <taxon>Cereibacter</taxon>
    </lineage>
</organism>
<accession>A4WX45</accession>
<protein>
    <submittedName>
        <fullName evidence="1">Uncharacterized protein</fullName>
    </submittedName>
</protein>